<accession>A0AA92ULV6</accession>
<dbReference type="AlphaFoldDB" id="A0AA92ULV6"/>
<evidence type="ECO:0000313" key="1">
    <source>
        <dbReference type="EMBL" id="RGX90789.1"/>
    </source>
</evidence>
<name>A0AA92ULV6_9BACT</name>
<protein>
    <submittedName>
        <fullName evidence="1">Uncharacterized protein</fullName>
    </submittedName>
</protein>
<dbReference type="Proteomes" id="UP000285604">
    <property type="component" value="Unassembled WGS sequence"/>
</dbReference>
<evidence type="ECO:0000313" key="2">
    <source>
        <dbReference type="Proteomes" id="UP000285604"/>
    </source>
</evidence>
<gene>
    <name evidence="1" type="ORF">DXA63_13920</name>
</gene>
<sequence length="74" mass="8166">MILAGASVVSCSSGDDDYTPSWFVHKNLTKADGADHYNADSKINIHVTADGSCMQVWRKDNFRGNSHCYDSLLK</sequence>
<organism evidence="1 2">
    <name type="scientific">Segatella copri</name>
    <dbReference type="NCBI Taxonomy" id="165179"/>
    <lineage>
        <taxon>Bacteria</taxon>
        <taxon>Pseudomonadati</taxon>
        <taxon>Bacteroidota</taxon>
        <taxon>Bacteroidia</taxon>
        <taxon>Bacteroidales</taxon>
        <taxon>Prevotellaceae</taxon>
        <taxon>Segatella</taxon>
    </lineage>
</organism>
<reference evidence="1 2" key="1">
    <citation type="submission" date="2018-08" db="EMBL/GenBank/DDBJ databases">
        <title>A genome reference for cultivated species of the human gut microbiota.</title>
        <authorList>
            <person name="Zou Y."/>
            <person name="Xue W."/>
            <person name="Luo G."/>
        </authorList>
    </citation>
    <scope>NUCLEOTIDE SEQUENCE [LARGE SCALE GENOMIC DNA]</scope>
    <source>
        <strain evidence="1 2">OF03-3</strain>
    </source>
</reference>
<comment type="caution">
    <text evidence="1">The sequence shown here is derived from an EMBL/GenBank/DDBJ whole genome shotgun (WGS) entry which is preliminary data.</text>
</comment>
<dbReference type="EMBL" id="QSCI01000092">
    <property type="protein sequence ID" value="RGX90789.1"/>
    <property type="molecule type" value="Genomic_DNA"/>
</dbReference>
<proteinExistence type="predicted"/>